<dbReference type="EMBL" id="BPLR01019032">
    <property type="protein sequence ID" value="GIZ04068.1"/>
    <property type="molecule type" value="Genomic_DNA"/>
</dbReference>
<protein>
    <submittedName>
        <fullName evidence="1">Uncharacterized protein</fullName>
    </submittedName>
</protein>
<evidence type="ECO:0000313" key="2">
    <source>
        <dbReference type="Proteomes" id="UP001054945"/>
    </source>
</evidence>
<proteinExistence type="predicted"/>
<evidence type="ECO:0000313" key="1">
    <source>
        <dbReference type="EMBL" id="GIZ04068.1"/>
    </source>
</evidence>
<dbReference type="Proteomes" id="UP001054945">
    <property type="component" value="Unassembled WGS sequence"/>
</dbReference>
<gene>
    <name evidence="1" type="ORF">CEXT_512381</name>
</gene>
<name>A0AAV4YAC5_CAEEX</name>
<keyword evidence="2" id="KW-1185">Reference proteome</keyword>
<accession>A0AAV4YAC5</accession>
<reference evidence="1 2" key="1">
    <citation type="submission" date="2021-06" db="EMBL/GenBank/DDBJ databases">
        <title>Caerostris extrusa draft genome.</title>
        <authorList>
            <person name="Kono N."/>
            <person name="Arakawa K."/>
        </authorList>
    </citation>
    <scope>NUCLEOTIDE SEQUENCE [LARGE SCALE GENOMIC DNA]</scope>
</reference>
<dbReference type="AlphaFoldDB" id="A0AAV4YAC5"/>
<sequence length="72" mass="7579">MMQLGGWVEGEACDHFKGALAKKMSENNIMCPPSSGATITARHNSGLRTVFTADVLEFVHVPLCGGCSPGVD</sequence>
<comment type="caution">
    <text evidence="1">The sequence shown here is derived from an EMBL/GenBank/DDBJ whole genome shotgun (WGS) entry which is preliminary data.</text>
</comment>
<organism evidence="1 2">
    <name type="scientific">Caerostris extrusa</name>
    <name type="common">Bark spider</name>
    <name type="synonym">Caerostris bankana</name>
    <dbReference type="NCBI Taxonomy" id="172846"/>
    <lineage>
        <taxon>Eukaryota</taxon>
        <taxon>Metazoa</taxon>
        <taxon>Ecdysozoa</taxon>
        <taxon>Arthropoda</taxon>
        <taxon>Chelicerata</taxon>
        <taxon>Arachnida</taxon>
        <taxon>Araneae</taxon>
        <taxon>Araneomorphae</taxon>
        <taxon>Entelegynae</taxon>
        <taxon>Araneoidea</taxon>
        <taxon>Araneidae</taxon>
        <taxon>Caerostris</taxon>
    </lineage>
</organism>